<organism evidence="2">
    <name type="scientific">hydrothermal vent metagenome</name>
    <dbReference type="NCBI Taxonomy" id="652676"/>
    <lineage>
        <taxon>unclassified sequences</taxon>
        <taxon>metagenomes</taxon>
        <taxon>ecological metagenomes</taxon>
    </lineage>
</organism>
<evidence type="ECO:0000256" key="1">
    <source>
        <dbReference type="SAM" id="Phobius"/>
    </source>
</evidence>
<keyword evidence="1" id="KW-0812">Transmembrane</keyword>
<name>A0A3B0VP39_9ZZZZ</name>
<dbReference type="AlphaFoldDB" id="A0A3B0VP39"/>
<keyword evidence="1" id="KW-1133">Transmembrane helix</keyword>
<gene>
    <name evidence="2" type="ORF">MNBD_GAMMA02-1662</name>
</gene>
<feature type="transmembrane region" description="Helical" evidence="1">
    <location>
        <begin position="132"/>
        <end position="158"/>
    </location>
</feature>
<sequence length="316" mass="35640">MKTFKALLEREYWEHRGAFLKTPIVIGIVMAATLLLIYFFADRVDLKMNSGQLTEFGSKSIGLLDPADIRMGIDAFMLSTAYLYHFILFIIVFFFLLGSLYDDRKDGSILFWKSLPVSDTQTVLSKLATATIIAPLIFTLGLILSHLLFFIILSLILLLNGVNPFTFLWVNISFINNWGAFLVGCLIQALWALPIYGWLLFASSYSKRRPFLIAIFVPLGVAFTWYWYVAFTNFDVIQAGLFKTILFIFAKAASPFTSGISLSADQIDFDPTDQSSVDVIYSMMNGLSTPGLYYGLIFAVIVIALAIFVRRFRNTT</sequence>
<dbReference type="EMBL" id="UOFA01000123">
    <property type="protein sequence ID" value="VAW44641.1"/>
    <property type="molecule type" value="Genomic_DNA"/>
</dbReference>
<feature type="transmembrane region" description="Helical" evidence="1">
    <location>
        <begin position="211"/>
        <end position="228"/>
    </location>
</feature>
<keyword evidence="1" id="KW-0472">Membrane</keyword>
<feature type="transmembrane region" description="Helical" evidence="1">
    <location>
        <begin position="178"/>
        <end position="199"/>
    </location>
</feature>
<reference evidence="2" key="1">
    <citation type="submission" date="2018-06" db="EMBL/GenBank/DDBJ databases">
        <authorList>
            <person name="Zhirakovskaya E."/>
        </authorList>
    </citation>
    <scope>NUCLEOTIDE SEQUENCE</scope>
</reference>
<accession>A0A3B0VP39</accession>
<feature type="transmembrane region" description="Helical" evidence="1">
    <location>
        <begin position="291"/>
        <end position="309"/>
    </location>
</feature>
<evidence type="ECO:0000313" key="2">
    <source>
        <dbReference type="EMBL" id="VAW44641.1"/>
    </source>
</evidence>
<feature type="transmembrane region" description="Helical" evidence="1">
    <location>
        <begin position="20"/>
        <end position="41"/>
    </location>
</feature>
<protein>
    <submittedName>
        <fullName evidence="2">ABC transporter, permease protein</fullName>
    </submittedName>
</protein>
<proteinExistence type="predicted"/>
<feature type="transmembrane region" description="Helical" evidence="1">
    <location>
        <begin position="81"/>
        <end position="101"/>
    </location>
</feature>